<name>A0ABU2A121_9CORY</name>
<protein>
    <submittedName>
        <fullName evidence="1">Uncharacterized protein</fullName>
    </submittedName>
</protein>
<reference evidence="1" key="1">
    <citation type="submission" date="2023-07" db="EMBL/GenBank/DDBJ databases">
        <title>Sequencing the genomes of 1000 actinobacteria strains.</title>
        <authorList>
            <person name="Klenk H.-P."/>
        </authorList>
    </citation>
    <scope>NUCLEOTIDE SEQUENCE</scope>
    <source>
        <strain evidence="1">DSM 107476</strain>
    </source>
</reference>
<dbReference type="RefSeq" id="WP_290197050.1">
    <property type="nucleotide sequence ID" value="NZ_CP047654.1"/>
</dbReference>
<organism evidence="1 2">
    <name type="scientific">Corynebacterium guangdongense</name>
    <dbReference type="NCBI Taxonomy" id="1783348"/>
    <lineage>
        <taxon>Bacteria</taxon>
        <taxon>Bacillati</taxon>
        <taxon>Actinomycetota</taxon>
        <taxon>Actinomycetes</taxon>
        <taxon>Mycobacteriales</taxon>
        <taxon>Corynebacteriaceae</taxon>
        <taxon>Corynebacterium</taxon>
    </lineage>
</organism>
<evidence type="ECO:0000313" key="1">
    <source>
        <dbReference type="EMBL" id="MDR7330886.1"/>
    </source>
</evidence>
<evidence type="ECO:0000313" key="2">
    <source>
        <dbReference type="Proteomes" id="UP001180840"/>
    </source>
</evidence>
<sequence>MTTLSKHLVGASAEDVPDILRANLRQGRELDLLSAASWLLAIHTTDRTDYLTYMVNNREAAAGAALQAFATLLPEGEHRDMVLEGLGHRVDHLPDWVDYLNHIYVTGQRYRVARADGMREVLICGLQLIDGPLHTVTVAREPAGGPITEVLLVDASANLVADSYAEEPGLLDAERLTMAELSAALDDALARTLGTGQQTPTWPIHMALTLWLSRLVSGEKR</sequence>
<accession>A0ABU2A121</accession>
<proteinExistence type="predicted"/>
<keyword evidence="2" id="KW-1185">Reference proteome</keyword>
<gene>
    <name evidence="1" type="ORF">J2S39_002562</name>
</gene>
<comment type="caution">
    <text evidence="1">The sequence shown here is derived from an EMBL/GenBank/DDBJ whole genome shotgun (WGS) entry which is preliminary data.</text>
</comment>
<dbReference type="Proteomes" id="UP001180840">
    <property type="component" value="Unassembled WGS sequence"/>
</dbReference>
<dbReference type="EMBL" id="JAVDXZ010000001">
    <property type="protein sequence ID" value="MDR7330886.1"/>
    <property type="molecule type" value="Genomic_DNA"/>
</dbReference>